<keyword evidence="2" id="KW-1133">Transmembrane helix</keyword>
<feature type="compositionally biased region" description="Basic and acidic residues" evidence="1">
    <location>
        <begin position="148"/>
        <end position="174"/>
    </location>
</feature>
<feature type="transmembrane region" description="Helical" evidence="2">
    <location>
        <begin position="75"/>
        <end position="95"/>
    </location>
</feature>
<keyword evidence="4" id="KW-1185">Reference proteome</keyword>
<reference evidence="4" key="1">
    <citation type="journal article" date="2019" name="Int. J. Syst. Evol. Microbiol.">
        <title>The Global Catalogue of Microorganisms (GCM) 10K type strain sequencing project: providing services to taxonomists for standard genome sequencing and annotation.</title>
        <authorList>
            <consortium name="The Broad Institute Genomics Platform"/>
            <consortium name="The Broad Institute Genome Sequencing Center for Infectious Disease"/>
            <person name="Wu L."/>
            <person name="Ma J."/>
        </authorList>
    </citation>
    <scope>NUCLEOTIDE SEQUENCE [LARGE SCALE GENOMIC DNA]</scope>
    <source>
        <strain evidence="4">KCTC 42447</strain>
    </source>
</reference>
<evidence type="ECO:0000313" key="4">
    <source>
        <dbReference type="Proteomes" id="UP001595630"/>
    </source>
</evidence>
<dbReference type="RefSeq" id="WP_386365514.1">
    <property type="nucleotide sequence ID" value="NZ_JBHRXZ010000022.1"/>
</dbReference>
<feature type="region of interest" description="Disordered" evidence="1">
    <location>
        <begin position="131"/>
        <end position="174"/>
    </location>
</feature>
<keyword evidence="2" id="KW-0812">Transmembrane</keyword>
<keyword evidence="2" id="KW-0472">Membrane</keyword>
<organism evidence="3 4">
    <name type="scientific">Stutzerimonas tarimensis</name>
    <dbReference type="NCBI Taxonomy" id="1507735"/>
    <lineage>
        <taxon>Bacteria</taxon>
        <taxon>Pseudomonadati</taxon>
        <taxon>Pseudomonadota</taxon>
        <taxon>Gammaproteobacteria</taxon>
        <taxon>Pseudomonadales</taxon>
        <taxon>Pseudomonadaceae</taxon>
        <taxon>Stutzerimonas</taxon>
    </lineage>
</organism>
<proteinExistence type="predicted"/>
<dbReference type="Pfam" id="PF14248">
    <property type="entry name" value="DUF4345"/>
    <property type="match status" value="1"/>
</dbReference>
<feature type="transmembrane region" description="Helical" evidence="2">
    <location>
        <begin position="107"/>
        <end position="125"/>
    </location>
</feature>
<accession>A0ABV7T772</accession>
<sequence length="174" mass="18734">MRFARSVVICQGLILVAFGLAFCWRPQEIAILTGTLLMDANSIGLMRAWLGGLPLGLAAFLYWSLRDSERVSSALVMLLGGMAALALARLATALISGSAPIGYDLLLLAWWVLGAASAGLALHGLRERPAVTRQRPTHLPSEPPRPFRRGDGDEAGAREVMPFHRTDESVRSGT</sequence>
<evidence type="ECO:0000256" key="2">
    <source>
        <dbReference type="SAM" id="Phobius"/>
    </source>
</evidence>
<comment type="caution">
    <text evidence="3">The sequence shown here is derived from an EMBL/GenBank/DDBJ whole genome shotgun (WGS) entry which is preliminary data.</text>
</comment>
<protein>
    <submittedName>
        <fullName evidence="3">DUF4345 family protein</fullName>
    </submittedName>
</protein>
<dbReference type="EMBL" id="JBHRXZ010000022">
    <property type="protein sequence ID" value="MFC3608719.1"/>
    <property type="molecule type" value="Genomic_DNA"/>
</dbReference>
<gene>
    <name evidence="3" type="ORF">ACFOMF_13100</name>
</gene>
<dbReference type="Proteomes" id="UP001595630">
    <property type="component" value="Unassembled WGS sequence"/>
</dbReference>
<evidence type="ECO:0000256" key="1">
    <source>
        <dbReference type="SAM" id="MobiDB-lite"/>
    </source>
</evidence>
<name>A0ABV7T772_9GAMM</name>
<feature type="transmembrane region" description="Helical" evidence="2">
    <location>
        <begin position="47"/>
        <end position="63"/>
    </location>
</feature>
<evidence type="ECO:0000313" key="3">
    <source>
        <dbReference type="EMBL" id="MFC3608719.1"/>
    </source>
</evidence>
<dbReference type="InterPro" id="IPR025597">
    <property type="entry name" value="DUF4345"/>
</dbReference>